<keyword evidence="8" id="KW-0028">Amino-acid biosynthesis</keyword>
<feature type="binding site" evidence="9">
    <location>
        <position position="257"/>
    </location>
    <ligand>
        <name>L-histidine</name>
        <dbReference type="ChEBI" id="CHEBI:57595"/>
    </ligand>
</feature>
<sequence length="371" mass="41195">MIPEGTRYFLPPEARLRRELQERLANLLYSWGYEPVELPALELYDPQHALAERAFKLVDKTGEVLALRSEFTTAVAGLLRSNGRLVTGQPVRLQYAGNLWLREANAELGRSREFSQVGAELVGVSSPMADAEVLELAWACLQLAGFAEAKIEVGLPALVRDLLDATGLPGEQKERLRQAIHRKNSPELEALLKEYRVHPGLQKALLALPDLYGGREVLAEARGLPLSDKAQADLDWLEAVLALLPEVPLLLDLGRARLLNFYTGLNFQAYTPDFGLPLLGGGRYDGALLPFAAGFALGLERVMEALRLPLSEPPPEVLALDRALARQLRAEGRRVELAWTRNLADLREYAREKGIRWLAVDGQLEEVDPQH</sequence>
<comment type="miscellaneous">
    <text evidence="8">This function is generally fulfilled by the C-terminal part of HisG, which is missing in some bacteria such as this one.</text>
</comment>
<keyword evidence="11" id="KW-0328">Glycosyltransferase</keyword>
<comment type="pathway">
    <text evidence="2 8">Amino-acid biosynthesis; L-histidine biosynthesis; L-histidine from 5-phospho-alpha-D-ribose 1-diphosphate: step 1/9.</text>
</comment>
<dbReference type="PROSITE" id="PS50862">
    <property type="entry name" value="AA_TRNA_LIGASE_II"/>
    <property type="match status" value="1"/>
</dbReference>
<dbReference type="GO" id="GO:0000105">
    <property type="term" value="P:L-histidine biosynthetic process"/>
    <property type="evidence" value="ECO:0007669"/>
    <property type="project" value="UniProtKB-UniRule"/>
</dbReference>
<dbReference type="PANTHER" id="PTHR43707:SF1">
    <property type="entry name" value="HISTIDINE--TRNA LIGASE, MITOCHONDRIAL-RELATED"/>
    <property type="match status" value="1"/>
</dbReference>
<comment type="subcellular location">
    <subcellularLocation>
        <location evidence="1 8">Cytoplasm</location>
    </subcellularLocation>
</comment>
<keyword evidence="6 8" id="KW-0963">Cytoplasm</keyword>
<dbReference type="AlphaFoldDB" id="A0A7C3HDV0"/>
<organism evidence="11">
    <name type="scientific">Meiothermus ruber</name>
    <dbReference type="NCBI Taxonomy" id="277"/>
    <lineage>
        <taxon>Bacteria</taxon>
        <taxon>Thermotogati</taxon>
        <taxon>Deinococcota</taxon>
        <taxon>Deinococci</taxon>
        <taxon>Thermales</taxon>
        <taxon>Thermaceae</taxon>
        <taxon>Meiothermus</taxon>
    </lineage>
</organism>
<dbReference type="HAMAP" id="MF_00125">
    <property type="entry name" value="HisZ"/>
    <property type="match status" value="1"/>
</dbReference>
<evidence type="ECO:0000256" key="2">
    <source>
        <dbReference type="ARBA" id="ARBA00004667"/>
    </source>
</evidence>
<dbReference type="EMBL" id="DSWI01000019">
    <property type="protein sequence ID" value="HFG20936.1"/>
    <property type="molecule type" value="Genomic_DNA"/>
</dbReference>
<evidence type="ECO:0000256" key="4">
    <source>
        <dbReference type="ARBA" id="ARBA00011496"/>
    </source>
</evidence>
<reference evidence="11" key="1">
    <citation type="journal article" date="2020" name="mSystems">
        <title>Genome- and Community-Level Interaction Insights into Carbon Utilization and Element Cycling Functions of Hydrothermarchaeota in Hydrothermal Sediment.</title>
        <authorList>
            <person name="Zhou Z."/>
            <person name="Liu Y."/>
            <person name="Xu W."/>
            <person name="Pan J."/>
            <person name="Luo Z.H."/>
            <person name="Li M."/>
        </authorList>
    </citation>
    <scope>NUCLEOTIDE SEQUENCE [LARGE SCALE GENOMIC DNA]</scope>
    <source>
        <strain evidence="11">SpSt-524</strain>
    </source>
</reference>
<evidence type="ECO:0000256" key="6">
    <source>
        <dbReference type="ARBA" id="ARBA00022490"/>
    </source>
</evidence>
<evidence type="ECO:0000313" key="11">
    <source>
        <dbReference type="EMBL" id="HFG20936.1"/>
    </source>
</evidence>
<protein>
    <recommendedName>
        <fullName evidence="5 8">ATP phosphoribosyltransferase regulatory subunit</fullName>
    </recommendedName>
</protein>
<evidence type="ECO:0000256" key="3">
    <source>
        <dbReference type="ARBA" id="ARBA00005539"/>
    </source>
</evidence>
<dbReference type="InterPro" id="IPR041715">
    <property type="entry name" value="HisRS-like_core"/>
</dbReference>
<dbReference type="PIRSF" id="PIRSF001549">
    <property type="entry name" value="His-tRNA_synth"/>
    <property type="match status" value="1"/>
</dbReference>
<proteinExistence type="inferred from homology"/>
<evidence type="ECO:0000259" key="10">
    <source>
        <dbReference type="PROSITE" id="PS50862"/>
    </source>
</evidence>
<evidence type="ECO:0000256" key="1">
    <source>
        <dbReference type="ARBA" id="ARBA00004496"/>
    </source>
</evidence>
<feature type="binding site" evidence="9">
    <location>
        <position position="120"/>
    </location>
    <ligand>
        <name>L-histidine</name>
        <dbReference type="ChEBI" id="CHEBI:57595"/>
    </ligand>
</feature>
<evidence type="ECO:0000256" key="8">
    <source>
        <dbReference type="HAMAP-Rule" id="MF_00125"/>
    </source>
</evidence>
<accession>A0A7C3HDV0</accession>
<comment type="caution">
    <text evidence="11">The sequence shown here is derived from an EMBL/GenBank/DDBJ whole genome shotgun (WGS) entry which is preliminary data.</text>
</comment>
<keyword evidence="8" id="KW-0368">Histidine biosynthesis</keyword>
<feature type="binding site" evidence="9">
    <location>
        <begin position="70"/>
        <end position="72"/>
    </location>
    <ligand>
        <name>L-histidine</name>
        <dbReference type="ChEBI" id="CHEBI:57595"/>
    </ligand>
</feature>
<dbReference type="InterPro" id="IPR004516">
    <property type="entry name" value="HisRS/HisZ"/>
</dbReference>
<dbReference type="NCBIfam" id="NF008945">
    <property type="entry name" value="PRK12292.3-3"/>
    <property type="match status" value="1"/>
</dbReference>
<dbReference type="PANTHER" id="PTHR43707">
    <property type="entry name" value="HISTIDYL-TRNA SYNTHETASE"/>
    <property type="match status" value="1"/>
</dbReference>
<dbReference type="GO" id="GO:0004821">
    <property type="term" value="F:histidine-tRNA ligase activity"/>
    <property type="evidence" value="ECO:0007669"/>
    <property type="project" value="TreeGrafter"/>
</dbReference>
<dbReference type="InterPro" id="IPR006195">
    <property type="entry name" value="aa-tRNA-synth_II"/>
</dbReference>
<dbReference type="UniPathway" id="UPA00031">
    <property type="reaction ID" value="UER00006"/>
</dbReference>
<dbReference type="SUPFAM" id="SSF55681">
    <property type="entry name" value="Class II aaRS and biotin synthetases"/>
    <property type="match status" value="1"/>
</dbReference>
<dbReference type="RefSeq" id="WP_409657623.1">
    <property type="nucleotide sequence ID" value="NZ_JBKBUW010000047.1"/>
</dbReference>
<dbReference type="CDD" id="cd00773">
    <property type="entry name" value="HisRS-like_core"/>
    <property type="match status" value="1"/>
</dbReference>
<dbReference type="Gene3D" id="3.30.930.10">
    <property type="entry name" value="Bira Bifunctional Protein, Domain 2"/>
    <property type="match status" value="1"/>
</dbReference>
<feature type="domain" description="Aminoacyl-transfer RNA synthetases class-II family profile" evidence="10">
    <location>
        <begin position="16"/>
        <end position="306"/>
    </location>
</feature>
<dbReference type="Pfam" id="PF13393">
    <property type="entry name" value="tRNA-synt_His"/>
    <property type="match status" value="1"/>
</dbReference>
<dbReference type="InterPro" id="IPR045864">
    <property type="entry name" value="aa-tRNA-synth_II/BPL/LPL"/>
</dbReference>
<comment type="similarity">
    <text evidence="3 8">Belongs to the class-II aminoacyl-tRNA synthetase family. HisZ subfamily.</text>
</comment>
<comment type="subunit">
    <text evidence="4 8">Heteromultimer composed of HisG and HisZ subunits.</text>
</comment>
<keyword evidence="11" id="KW-0808">Transferase</keyword>
<evidence type="ECO:0000256" key="7">
    <source>
        <dbReference type="ARBA" id="ARBA00025246"/>
    </source>
</evidence>
<dbReference type="GO" id="GO:0006427">
    <property type="term" value="P:histidyl-tRNA aminoacylation"/>
    <property type="evidence" value="ECO:0007669"/>
    <property type="project" value="TreeGrafter"/>
</dbReference>
<feature type="binding site" evidence="9">
    <location>
        <position position="116"/>
    </location>
    <ligand>
        <name>L-histidine</name>
        <dbReference type="ChEBI" id="CHEBI:57595"/>
    </ligand>
</feature>
<name>A0A7C3HDV0_MEIRU</name>
<dbReference type="GO" id="GO:0016757">
    <property type="term" value="F:glycosyltransferase activity"/>
    <property type="evidence" value="ECO:0007669"/>
    <property type="project" value="UniProtKB-KW"/>
</dbReference>
<evidence type="ECO:0000256" key="5">
    <source>
        <dbReference type="ARBA" id="ARBA00020397"/>
    </source>
</evidence>
<gene>
    <name evidence="8" type="primary">hisZ</name>
    <name evidence="11" type="ORF">ENS82_09515</name>
</gene>
<evidence type="ECO:0000256" key="9">
    <source>
        <dbReference type="PIRSR" id="PIRSR001549-1"/>
    </source>
</evidence>
<dbReference type="GO" id="GO:0005737">
    <property type="term" value="C:cytoplasm"/>
    <property type="evidence" value="ECO:0007669"/>
    <property type="project" value="UniProtKB-SubCell"/>
</dbReference>
<dbReference type="InterPro" id="IPR004517">
    <property type="entry name" value="HisZ"/>
</dbReference>
<comment type="function">
    <text evidence="7 8">Required for the first step of histidine biosynthesis. May allow the feedback regulation of ATP phosphoribosyltransferase activity by histidine.</text>
</comment>